<evidence type="ECO:0000256" key="1">
    <source>
        <dbReference type="SAM" id="MobiDB-lite"/>
    </source>
</evidence>
<accession>A0A2U8WBB2</accession>
<feature type="signal peptide" evidence="2">
    <location>
        <begin position="1"/>
        <end position="20"/>
    </location>
</feature>
<evidence type="ECO:0000313" key="4">
    <source>
        <dbReference type="Proteomes" id="UP000245926"/>
    </source>
</evidence>
<dbReference type="RefSeq" id="WP_109892635.1">
    <property type="nucleotide sequence ID" value="NZ_CP029550.1"/>
</dbReference>
<evidence type="ECO:0000313" key="3">
    <source>
        <dbReference type="EMBL" id="AWN42596.1"/>
    </source>
</evidence>
<name>A0A2U8WBB2_9HYPH</name>
<dbReference type="EMBL" id="CP029550">
    <property type="protein sequence ID" value="AWN42596.1"/>
    <property type="molecule type" value="Genomic_DNA"/>
</dbReference>
<keyword evidence="4" id="KW-1185">Reference proteome</keyword>
<evidence type="ECO:0000256" key="2">
    <source>
        <dbReference type="SAM" id="SignalP"/>
    </source>
</evidence>
<proteinExistence type="predicted"/>
<gene>
    <name evidence="3" type="ORF">DK389_21445</name>
</gene>
<dbReference type="AlphaFoldDB" id="A0A2U8WBB2"/>
<keyword evidence="2" id="KW-0732">Signal</keyword>
<dbReference type="KEGG" id="mets:DK389_21445"/>
<sequence>MKLRVGITLVALTVAGAASASPGLQARSGPPAHQHDRSSAHALRDPVTTGSLAGPVGRMRGARDRQGRDLRSSTRGNAEFPSRLPAQQNLGGTAGGPAF</sequence>
<feature type="region of interest" description="Disordered" evidence="1">
    <location>
        <begin position="18"/>
        <end position="99"/>
    </location>
</feature>
<dbReference type="Proteomes" id="UP000245926">
    <property type="component" value="Chromosome"/>
</dbReference>
<feature type="compositionally biased region" description="Basic and acidic residues" evidence="1">
    <location>
        <begin position="61"/>
        <end position="72"/>
    </location>
</feature>
<feature type="compositionally biased region" description="Basic and acidic residues" evidence="1">
    <location>
        <begin position="33"/>
        <end position="44"/>
    </location>
</feature>
<feature type="chain" id="PRO_5016075155" evidence="2">
    <location>
        <begin position="21"/>
        <end position="99"/>
    </location>
</feature>
<reference evidence="4" key="1">
    <citation type="submission" date="2018-05" db="EMBL/GenBank/DDBJ databases">
        <title>Complete Genome Sequence of Methylobacterium sp. 17SD2-17.</title>
        <authorList>
            <person name="Srinivasan S."/>
        </authorList>
    </citation>
    <scope>NUCLEOTIDE SEQUENCE [LARGE SCALE GENOMIC DNA]</scope>
    <source>
        <strain evidence="4">17SD2-17</strain>
    </source>
</reference>
<protein>
    <submittedName>
        <fullName evidence="3">Uncharacterized protein</fullName>
    </submittedName>
</protein>
<organism evidence="3 4">
    <name type="scientific">Methylobacterium durans</name>
    <dbReference type="NCBI Taxonomy" id="2202825"/>
    <lineage>
        <taxon>Bacteria</taxon>
        <taxon>Pseudomonadati</taxon>
        <taxon>Pseudomonadota</taxon>
        <taxon>Alphaproteobacteria</taxon>
        <taxon>Hyphomicrobiales</taxon>
        <taxon>Methylobacteriaceae</taxon>
        <taxon>Methylobacterium</taxon>
    </lineage>
</organism>
<dbReference type="OrthoDB" id="7994799at2"/>